<evidence type="ECO:0000313" key="3">
    <source>
        <dbReference type="Proteomes" id="UP001168990"/>
    </source>
</evidence>
<dbReference type="EMBL" id="JAQQBS010000002">
    <property type="protein sequence ID" value="KAK0172804.1"/>
    <property type="molecule type" value="Genomic_DNA"/>
</dbReference>
<dbReference type="AlphaFoldDB" id="A0AA39FP46"/>
<evidence type="ECO:0000256" key="1">
    <source>
        <dbReference type="SAM" id="MobiDB-lite"/>
    </source>
</evidence>
<feature type="compositionally biased region" description="Low complexity" evidence="1">
    <location>
        <begin position="36"/>
        <end position="59"/>
    </location>
</feature>
<evidence type="ECO:0000313" key="2">
    <source>
        <dbReference type="EMBL" id="KAK0172804.1"/>
    </source>
</evidence>
<protein>
    <recommendedName>
        <fullName evidence="4">BED-type domain-containing protein</fullName>
    </recommendedName>
</protein>
<proteinExistence type="predicted"/>
<evidence type="ECO:0008006" key="4">
    <source>
        <dbReference type="Google" id="ProtNLM"/>
    </source>
</evidence>
<organism evidence="2 3">
    <name type="scientific">Microctonus aethiopoides</name>
    <dbReference type="NCBI Taxonomy" id="144406"/>
    <lineage>
        <taxon>Eukaryota</taxon>
        <taxon>Metazoa</taxon>
        <taxon>Ecdysozoa</taxon>
        <taxon>Arthropoda</taxon>
        <taxon>Hexapoda</taxon>
        <taxon>Insecta</taxon>
        <taxon>Pterygota</taxon>
        <taxon>Neoptera</taxon>
        <taxon>Endopterygota</taxon>
        <taxon>Hymenoptera</taxon>
        <taxon>Apocrita</taxon>
        <taxon>Ichneumonoidea</taxon>
        <taxon>Braconidae</taxon>
        <taxon>Euphorinae</taxon>
        <taxon>Microctonus</taxon>
    </lineage>
</organism>
<sequence length="166" mass="18771">MSGFKRKRSELLALENESNSGDFSSGNEDIQIPENVSLSDDVNESESSSLLSSSRSSSRMQTQNDCHKSKFDRYFNIELKGTNRDKIGRCKICINSKEIKMARGNTTGLRKQLRNKHPKAYFEIYPEEQKQLAEASTSTLTVPGMFAVKSQLKRGSKWDYCIDNGN</sequence>
<gene>
    <name evidence="2" type="ORF">PV328_006078</name>
</gene>
<name>A0AA39FP46_9HYME</name>
<feature type="compositionally biased region" description="Polar residues" evidence="1">
    <location>
        <begin position="16"/>
        <end position="28"/>
    </location>
</feature>
<accession>A0AA39FP46</accession>
<feature type="region of interest" description="Disordered" evidence="1">
    <location>
        <begin position="15"/>
        <end position="65"/>
    </location>
</feature>
<reference evidence="2" key="1">
    <citation type="journal article" date="2023" name="bioRxiv">
        <title>Scaffold-level genome assemblies of two parasitoid biocontrol wasps reveal the parthenogenesis mechanism and an associated novel virus.</title>
        <authorList>
            <person name="Inwood S."/>
            <person name="Skelly J."/>
            <person name="Guhlin J."/>
            <person name="Harrop T."/>
            <person name="Goldson S."/>
            <person name="Dearden P."/>
        </authorList>
    </citation>
    <scope>NUCLEOTIDE SEQUENCE</scope>
    <source>
        <strain evidence="2">Irish</strain>
        <tissue evidence="2">Whole body</tissue>
    </source>
</reference>
<keyword evidence="3" id="KW-1185">Reference proteome</keyword>
<reference evidence="2" key="2">
    <citation type="submission" date="2023-03" db="EMBL/GenBank/DDBJ databases">
        <authorList>
            <person name="Inwood S.N."/>
            <person name="Skelly J.G."/>
            <person name="Guhlin J."/>
            <person name="Harrop T.W.R."/>
            <person name="Goldson S.G."/>
            <person name="Dearden P.K."/>
        </authorList>
    </citation>
    <scope>NUCLEOTIDE SEQUENCE</scope>
    <source>
        <strain evidence="2">Irish</strain>
        <tissue evidence="2">Whole body</tissue>
    </source>
</reference>
<dbReference type="Proteomes" id="UP001168990">
    <property type="component" value="Unassembled WGS sequence"/>
</dbReference>
<comment type="caution">
    <text evidence="2">The sequence shown here is derived from an EMBL/GenBank/DDBJ whole genome shotgun (WGS) entry which is preliminary data.</text>
</comment>